<feature type="compositionally biased region" description="Gly residues" evidence="1">
    <location>
        <begin position="414"/>
        <end position="435"/>
    </location>
</feature>
<evidence type="ECO:0000313" key="4">
    <source>
        <dbReference type="Proteomes" id="UP000596827"/>
    </source>
</evidence>
<name>A0A923S2P7_9BURK</name>
<feature type="compositionally biased region" description="Low complexity" evidence="1">
    <location>
        <begin position="266"/>
        <end position="292"/>
    </location>
</feature>
<evidence type="ECO:0000313" key="3">
    <source>
        <dbReference type="EMBL" id="MBC5765694.1"/>
    </source>
</evidence>
<comment type="caution">
    <text evidence="3">The sequence shown here is derived from an EMBL/GenBank/DDBJ whole genome shotgun (WGS) entry which is preliminary data.</text>
</comment>
<keyword evidence="2" id="KW-0732">Signal</keyword>
<feature type="region of interest" description="Disordered" evidence="1">
    <location>
        <begin position="182"/>
        <end position="201"/>
    </location>
</feature>
<dbReference type="AlphaFoldDB" id="A0A923S2P7"/>
<accession>A0A923S2P7</accession>
<sequence>MRKTTLVMLLAAALQACGGGGNDVTVAEATQAAQADPLARAVALALQSPPSTASSDSARTATRIYLAFYGGAPSNAELTSFAAQVSGDGAALAAQFASEFATLSDAAFTARILGNLGVTAQSVNAASYNVLLAAVTQVFAAYGPSVRGQIVANLARLLGNLETDATYGSAARGYNQQVSTYQAHGSNPANTTGARGASSSGTSASSSYQAAYNTCYNGTPALYNTAYCTAYANAIAAGQGAAAANLAGANAANSNVGNIGMGQPVSSTGTPRAGSSTTSTTSSATGSSSGSRWQSAFDQCYDGTPTLYSSTYCSAYADAIVAGQTATAANLAGANAANSNVGNVGTGQPVSSTGTPRSGTTGSGTSSASTGGSSGTTGRTGGGITIACQEKWTLVNGRAVQLTSCGGSNTSGSTSGGSGTSGNGGLFGDDRSGGGSTSVGSCSRLGTYRGPTADPQTALICQAAFAHACAGETTNQARMCSYLTDVLRAYNSGQTARQYCSAYCQ</sequence>
<evidence type="ECO:0008006" key="5">
    <source>
        <dbReference type="Google" id="ProtNLM"/>
    </source>
</evidence>
<dbReference type="RefSeq" id="WP_187082171.1">
    <property type="nucleotide sequence ID" value="NZ_JACORU010000005.1"/>
</dbReference>
<gene>
    <name evidence="3" type="ORF">H8R02_14595</name>
</gene>
<reference evidence="3" key="1">
    <citation type="submission" date="2020-08" db="EMBL/GenBank/DDBJ databases">
        <title>Ramlibacter sp. GTP1 16S ribosomal RNA gene genome sequencing and assembly.</title>
        <authorList>
            <person name="Kang M."/>
        </authorList>
    </citation>
    <scope>NUCLEOTIDE SEQUENCE</scope>
    <source>
        <strain evidence="3">GTP1</strain>
    </source>
</reference>
<keyword evidence="4" id="KW-1185">Reference proteome</keyword>
<feature type="region of interest" description="Disordered" evidence="1">
    <location>
        <begin position="262"/>
        <end position="292"/>
    </location>
</feature>
<feature type="signal peptide" evidence="2">
    <location>
        <begin position="1"/>
        <end position="18"/>
    </location>
</feature>
<feature type="chain" id="PRO_5037459124" description="Lipoprotein" evidence="2">
    <location>
        <begin position="19"/>
        <end position="505"/>
    </location>
</feature>
<evidence type="ECO:0000256" key="1">
    <source>
        <dbReference type="SAM" id="MobiDB-lite"/>
    </source>
</evidence>
<organism evidence="3 4">
    <name type="scientific">Ramlibacter albus</name>
    <dbReference type="NCBI Taxonomy" id="2079448"/>
    <lineage>
        <taxon>Bacteria</taxon>
        <taxon>Pseudomonadati</taxon>
        <taxon>Pseudomonadota</taxon>
        <taxon>Betaproteobacteria</taxon>
        <taxon>Burkholderiales</taxon>
        <taxon>Comamonadaceae</taxon>
        <taxon>Ramlibacter</taxon>
    </lineage>
</organism>
<dbReference type="PROSITE" id="PS51257">
    <property type="entry name" value="PROKAR_LIPOPROTEIN"/>
    <property type="match status" value="1"/>
</dbReference>
<dbReference type="Proteomes" id="UP000596827">
    <property type="component" value="Unassembled WGS sequence"/>
</dbReference>
<proteinExistence type="predicted"/>
<evidence type="ECO:0000256" key="2">
    <source>
        <dbReference type="SAM" id="SignalP"/>
    </source>
</evidence>
<feature type="region of interest" description="Disordered" evidence="1">
    <location>
        <begin position="408"/>
        <end position="435"/>
    </location>
</feature>
<feature type="compositionally biased region" description="Low complexity" evidence="1">
    <location>
        <begin position="338"/>
        <end position="371"/>
    </location>
</feature>
<dbReference type="EMBL" id="JACORU010000005">
    <property type="protein sequence ID" value="MBC5765694.1"/>
    <property type="molecule type" value="Genomic_DNA"/>
</dbReference>
<feature type="region of interest" description="Disordered" evidence="1">
    <location>
        <begin position="338"/>
        <end position="380"/>
    </location>
</feature>
<feature type="compositionally biased region" description="Low complexity" evidence="1">
    <location>
        <begin position="191"/>
        <end position="201"/>
    </location>
</feature>
<protein>
    <recommendedName>
        <fullName evidence="5">Lipoprotein</fullName>
    </recommendedName>
</protein>